<keyword evidence="2" id="KW-0732">Signal</keyword>
<dbReference type="PANTHER" id="PTHR38102:SF1">
    <property type="entry name" value="PERIPLASMIC CHAPERONE SPY"/>
    <property type="match status" value="1"/>
</dbReference>
<dbReference type="PANTHER" id="PTHR38102">
    <property type="entry name" value="PERIPLASMIC CHAPERONE SPY"/>
    <property type="match status" value="1"/>
</dbReference>
<keyword evidence="4" id="KW-1185">Reference proteome</keyword>
<evidence type="ECO:0000256" key="2">
    <source>
        <dbReference type="SAM" id="SignalP"/>
    </source>
</evidence>
<feature type="signal peptide" evidence="2">
    <location>
        <begin position="1"/>
        <end position="26"/>
    </location>
</feature>
<protein>
    <submittedName>
        <fullName evidence="3">P pilus assembly/Cpx signaling pathway, periplasmic inhibitor/zinc-resistance associated protein</fullName>
    </submittedName>
</protein>
<reference evidence="3 4" key="1">
    <citation type="journal article" date="2020" name="ISME J.">
        <title>Comparative genomics reveals insights into cyanobacterial evolution and habitat adaptation.</title>
        <authorList>
            <person name="Chen M.Y."/>
            <person name="Teng W.K."/>
            <person name="Zhao L."/>
            <person name="Hu C.X."/>
            <person name="Zhou Y.K."/>
            <person name="Han B.P."/>
            <person name="Song L.R."/>
            <person name="Shu W.S."/>
        </authorList>
    </citation>
    <scope>NUCLEOTIDE SEQUENCE [LARGE SCALE GENOMIC DNA]</scope>
    <source>
        <strain evidence="3 4">FACHB-260</strain>
    </source>
</reference>
<evidence type="ECO:0000313" key="3">
    <source>
        <dbReference type="EMBL" id="MBD2345337.1"/>
    </source>
</evidence>
<dbReference type="Proteomes" id="UP000607281">
    <property type="component" value="Unassembled WGS sequence"/>
</dbReference>
<feature type="compositionally biased region" description="Basic and acidic residues" evidence="1">
    <location>
        <begin position="143"/>
        <end position="152"/>
    </location>
</feature>
<dbReference type="RefSeq" id="WP_190407779.1">
    <property type="nucleotide sequence ID" value="NZ_JACJRF010000023.1"/>
</dbReference>
<proteinExistence type="predicted"/>
<dbReference type="Gene3D" id="1.20.120.1490">
    <property type="match status" value="1"/>
</dbReference>
<evidence type="ECO:0000313" key="4">
    <source>
        <dbReference type="Proteomes" id="UP000607281"/>
    </source>
</evidence>
<dbReference type="EMBL" id="JACJRF010000023">
    <property type="protein sequence ID" value="MBD2345337.1"/>
    <property type="molecule type" value="Genomic_DNA"/>
</dbReference>
<sequence>MQLKSLSLLAGVFALTLTATPFAVQAQSASSSPFLVAQSAKRGPWEALGLSNEQKTRIQQIMSNSRAQMEAVFTPEQKAKMAAARQARQAQRQQGQRPQAGQRGQRGGKNFAELNLTEEQKTRMRTIRQTSQQQIEAVLTPEQRTKLQEMKANRRQRWQQRRNNQPAPQS</sequence>
<feature type="compositionally biased region" description="Low complexity" evidence="1">
    <location>
        <begin position="82"/>
        <end position="103"/>
    </location>
</feature>
<organism evidence="3 4">
    <name type="scientific">Anabaena subtropica FACHB-260</name>
    <dbReference type="NCBI Taxonomy" id="2692884"/>
    <lineage>
        <taxon>Bacteria</taxon>
        <taxon>Bacillati</taxon>
        <taxon>Cyanobacteriota</taxon>
        <taxon>Cyanophyceae</taxon>
        <taxon>Nostocales</taxon>
        <taxon>Nostocaceae</taxon>
        <taxon>Anabaena</taxon>
    </lineage>
</organism>
<dbReference type="InterPro" id="IPR052211">
    <property type="entry name" value="Cpx_auxiliary_protein"/>
</dbReference>
<name>A0ABR8CQ63_9NOST</name>
<feature type="chain" id="PRO_5047209759" evidence="2">
    <location>
        <begin position="27"/>
        <end position="170"/>
    </location>
</feature>
<feature type="region of interest" description="Disordered" evidence="1">
    <location>
        <begin position="75"/>
        <end position="170"/>
    </location>
</feature>
<accession>A0ABR8CQ63</accession>
<comment type="caution">
    <text evidence="3">The sequence shown here is derived from an EMBL/GenBank/DDBJ whole genome shotgun (WGS) entry which is preliminary data.</text>
</comment>
<feature type="compositionally biased region" description="Low complexity" evidence="1">
    <location>
        <begin position="161"/>
        <end position="170"/>
    </location>
</feature>
<gene>
    <name evidence="3" type="ORF">H6G18_14430</name>
</gene>
<evidence type="ECO:0000256" key="1">
    <source>
        <dbReference type="SAM" id="MobiDB-lite"/>
    </source>
</evidence>